<name>A0A4Y2DZ24_ARAVE</name>
<dbReference type="InterPro" id="IPR032675">
    <property type="entry name" value="LRR_dom_sf"/>
</dbReference>
<evidence type="ECO:0000313" key="1">
    <source>
        <dbReference type="EMBL" id="GBM21048.1"/>
    </source>
</evidence>
<dbReference type="OrthoDB" id="5859291at2759"/>
<dbReference type="EMBL" id="BGPR01000452">
    <property type="protein sequence ID" value="GBM21048.1"/>
    <property type="molecule type" value="Genomic_DNA"/>
</dbReference>
<protein>
    <submittedName>
        <fullName evidence="1">ATP synthase subunit s, mitochondrial</fullName>
    </submittedName>
</protein>
<proteinExistence type="predicted"/>
<accession>A0A4Y2DZ24</accession>
<dbReference type="AlphaFoldDB" id="A0A4Y2DZ24"/>
<comment type="caution">
    <text evidence="1">The sequence shown here is derived from an EMBL/GenBank/DDBJ whole genome shotgun (WGS) entry which is preliminary data.</text>
</comment>
<dbReference type="SUPFAM" id="SSF52047">
    <property type="entry name" value="RNI-like"/>
    <property type="match status" value="1"/>
</dbReference>
<gene>
    <name evidence="1" type="primary">Atp5s</name>
    <name evidence="1" type="ORF">AVEN_5761_1</name>
</gene>
<dbReference type="Proteomes" id="UP000499080">
    <property type="component" value="Unassembled WGS sequence"/>
</dbReference>
<sequence>MLQYFNKCFISKTISSKRTFYQWLNTIFNKVDEQRIKDVGPDRAAAEWLLRCGASVKWKNNDKWVSDYNILHMEFLPKNVIEEIDATESCIMHVGFPYLKGLKHVKIIKLHKCFYIEDTCLSMLSAVKDSLQHLEIVSCGNVTDKGILSVARLTNLKFLYLYDLPEVTDREHCLHALQKNLPQCKLSFPVIPET</sequence>
<reference evidence="1 2" key="1">
    <citation type="journal article" date="2019" name="Sci. Rep.">
        <title>Orb-weaving spider Araneus ventricosus genome elucidates the spidroin gene catalogue.</title>
        <authorList>
            <person name="Kono N."/>
            <person name="Nakamura H."/>
            <person name="Ohtoshi R."/>
            <person name="Moran D.A.P."/>
            <person name="Shinohara A."/>
            <person name="Yoshida Y."/>
            <person name="Fujiwara M."/>
            <person name="Mori M."/>
            <person name="Tomita M."/>
            <person name="Arakawa K."/>
        </authorList>
    </citation>
    <scope>NUCLEOTIDE SEQUENCE [LARGE SCALE GENOMIC DNA]</scope>
</reference>
<evidence type="ECO:0000313" key="2">
    <source>
        <dbReference type="Proteomes" id="UP000499080"/>
    </source>
</evidence>
<organism evidence="1 2">
    <name type="scientific">Araneus ventricosus</name>
    <name type="common">Orbweaver spider</name>
    <name type="synonym">Epeira ventricosa</name>
    <dbReference type="NCBI Taxonomy" id="182803"/>
    <lineage>
        <taxon>Eukaryota</taxon>
        <taxon>Metazoa</taxon>
        <taxon>Ecdysozoa</taxon>
        <taxon>Arthropoda</taxon>
        <taxon>Chelicerata</taxon>
        <taxon>Arachnida</taxon>
        <taxon>Araneae</taxon>
        <taxon>Araneomorphae</taxon>
        <taxon>Entelegynae</taxon>
        <taxon>Araneoidea</taxon>
        <taxon>Araneidae</taxon>
        <taxon>Araneus</taxon>
    </lineage>
</organism>
<keyword evidence="2" id="KW-1185">Reference proteome</keyword>
<dbReference type="Gene3D" id="3.80.10.10">
    <property type="entry name" value="Ribonuclease Inhibitor"/>
    <property type="match status" value="1"/>
</dbReference>